<evidence type="ECO:0000313" key="1">
    <source>
        <dbReference type="EMBL" id="KXT09888.1"/>
    </source>
</evidence>
<protein>
    <submittedName>
        <fullName evidence="1">Uncharacterized protein</fullName>
    </submittedName>
</protein>
<accession>A0A139I5C8</accession>
<dbReference type="EMBL" id="LFZO01000299">
    <property type="protein sequence ID" value="KXT09888.1"/>
    <property type="molecule type" value="Genomic_DNA"/>
</dbReference>
<evidence type="ECO:0000313" key="2">
    <source>
        <dbReference type="Proteomes" id="UP000073492"/>
    </source>
</evidence>
<name>A0A139I5C8_9PEZI</name>
<sequence>MPEAGVIWRRPTCFLDLPGEIRNEIYSYFIAHGYVDIARIPSISELSSLQDHPLTEIHPQISLEWRRLSIQSAIFLIHHGSAGIFQGAGPHKVLTKHDGGSAWVRWFGNLKEDESLWLRRIVFYMPALVLKVGINDEGQVNDFQLRLTKKKFEEVQWSGVVPKYRIIDEREADRKLSEGFEKLSRRSQYARTWTRKQLIEAVFWTVVEMQIWIDPGYVQR</sequence>
<comment type="caution">
    <text evidence="1">The sequence shown here is derived from an EMBL/GenBank/DDBJ whole genome shotgun (WGS) entry which is preliminary data.</text>
</comment>
<gene>
    <name evidence="1" type="ORF">AC579_8815</name>
</gene>
<dbReference type="Proteomes" id="UP000073492">
    <property type="component" value="Unassembled WGS sequence"/>
</dbReference>
<keyword evidence="2" id="KW-1185">Reference proteome</keyword>
<dbReference type="OrthoDB" id="3635424at2759"/>
<reference evidence="1 2" key="1">
    <citation type="submission" date="2015-07" db="EMBL/GenBank/DDBJ databases">
        <title>Comparative genomics of the Sigatoka disease complex on banana suggests a link between parallel evolutionary changes in Pseudocercospora fijiensis and Pseudocercospora eumusae and increased virulence on the banana host.</title>
        <authorList>
            <person name="Chang T.-C."/>
            <person name="Salvucci A."/>
            <person name="Crous P.W."/>
            <person name="Stergiopoulos I."/>
        </authorList>
    </citation>
    <scope>NUCLEOTIDE SEQUENCE [LARGE SCALE GENOMIC DNA]</scope>
    <source>
        <strain evidence="1 2">CBS 116634</strain>
    </source>
</reference>
<organism evidence="1 2">
    <name type="scientific">Pseudocercospora musae</name>
    <dbReference type="NCBI Taxonomy" id="113226"/>
    <lineage>
        <taxon>Eukaryota</taxon>
        <taxon>Fungi</taxon>
        <taxon>Dikarya</taxon>
        <taxon>Ascomycota</taxon>
        <taxon>Pezizomycotina</taxon>
        <taxon>Dothideomycetes</taxon>
        <taxon>Dothideomycetidae</taxon>
        <taxon>Mycosphaerellales</taxon>
        <taxon>Mycosphaerellaceae</taxon>
        <taxon>Pseudocercospora</taxon>
    </lineage>
</organism>
<dbReference type="AlphaFoldDB" id="A0A139I5C8"/>
<proteinExistence type="predicted"/>